<protein>
    <submittedName>
        <fullName evidence="1">(African queen) hypothetical protein</fullName>
    </submittedName>
</protein>
<keyword evidence="2" id="KW-1185">Reference proteome</keyword>
<evidence type="ECO:0000313" key="1">
    <source>
        <dbReference type="EMBL" id="CAG9576106.1"/>
    </source>
</evidence>
<organism evidence="1 2">
    <name type="scientific">Danaus chrysippus</name>
    <name type="common">African queen</name>
    <dbReference type="NCBI Taxonomy" id="151541"/>
    <lineage>
        <taxon>Eukaryota</taxon>
        <taxon>Metazoa</taxon>
        <taxon>Ecdysozoa</taxon>
        <taxon>Arthropoda</taxon>
        <taxon>Hexapoda</taxon>
        <taxon>Insecta</taxon>
        <taxon>Pterygota</taxon>
        <taxon>Neoptera</taxon>
        <taxon>Endopterygota</taxon>
        <taxon>Lepidoptera</taxon>
        <taxon>Glossata</taxon>
        <taxon>Ditrysia</taxon>
        <taxon>Papilionoidea</taxon>
        <taxon>Nymphalidae</taxon>
        <taxon>Danainae</taxon>
        <taxon>Danaini</taxon>
        <taxon>Danaina</taxon>
        <taxon>Danaus</taxon>
        <taxon>Anosia</taxon>
    </lineage>
</organism>
<dbReference type="AlphaFoldDB" id="A0A8J2W9Q4"/>
<gene>
    <name evidence="1" type="ORF">DCHRY22_LOCUS11864</name>
</gene>
<accession>A0A8J2W9Q4</accession>
<dbReference type="EMBL" id="CAKASE010000074">
    <property type="protein sequence ID" value="CAG9576106.1"/>
    <property type="molecule type" value="Genomic_DNA"/>
</dbReference>
<reference evidence="1" key="1">
    <citation type="submission" date="2021-09" db="EMBL/GenBank/DDBJ databases">
        <authorList>
            <person name="Martin H S."/>
        </authorList>
    </citation>
    <scope>NUCLEOTIDE SEQUENCE</scope>
</reference>
<sequence>MYPTKCATRPRDTSAWVPLVERGQPSSGTGARAGHVHIESPSVFTIHGTYTDSLYGTVFSNITCLL</sequence>
<dbReference type="Proteomes" id="UP000789524">
    <property type="component" value="Unassembled WGS sequence"/>
</dbReference>
<comment type="caution">
    <text evidence="1">The sequence shown here is derived from an EMBL/GenBank/DDBJ whole genome shotgun (WGS) entry which is preliminary data.</text>
</comment>
<name>A0A8J2W9Q4_9NEOP</name>
<dbReference type="OrthoDB" id="7481306at2759"/>
<proteinExistence type="predicted"/>
<evidence type="ECO:0000313" key="2">
    <source>
        <dbReference type="Proteomes" id="UP000789524"/>
    </source>
</evidence>